<gene>
    <name evidence="3" type="ORF">ENF32_01980</name>
</gene>
<name>A0A7C0U5X8_9BACT</name>
<dbReference type="PANTHER" id="PTHR12049:SF7">
    <property type="entry name" value="PROTEIN ARGININE METHYLTRANSFERASE NDUFAF7, MITOCHONDRIAL"/>
    <property type="match status" value="1"/>
</dbReference>
<dbReference type="Proteomes" id="UP000885690">
    <property type="component" value="Unassembled WGS sequence"/>
</dbReference>
<dbReference type="SUPFAM" id="SSF53335">
    <property type="entry name" value="S-adenosyl-L-methionine-dependent methyltransferases"/>
    <property type="match status" value="1"/>
</dbReference>
<feature type="non-terminal residue" evidence="3">
    <location>
        <position position="101"/>
    </location>
</feature>
<dbReference type="Pfam" id="PF02636">
    <property type="entry name" value="Methyltransf_28"/>
    <property type="match status" value="1"/>
</dbReference>
<protein>
    <recommendedName>
        <fullName evidence="4">Class I SAM-dependent methyltransferase</fullName>
    </recommendedName>
</protein>
<reference evidence="3" key="1">
    <citation type="journal article" date="2020" name="mSystems">
        <title>Genome- and Community-Level Interaction Insights into Carbon Utilization and Element Cycling Functions of Hydrothermarchaeota in Hydrothermal Sediment.</title>
        <authorList>
            <person name="Zhou Z."/>
            <person name="Liu Y."/>
            <person name="Xu W."/>
            <person name="Pan J."/>
            <person name="Luo Z.H."/>
            <person name="Li M."/>
        </authorList>
    </citation>
    <scope>NUCLEOTIDE SEQUENCE [LARGE SCALE GENOMIC DNA]</scope>
    <source>
        <strain evidence="3">HyVt-115</strain>
    </source>
</reference>
<comment type="caution">
    <text evidence="3">The sequence shown here is derived from an EMBL/GenBank/DDBJ whole genome shotgun (WGS) entry which is preliminary data.</text>
</comment>
<sequence length="101" mass="11259">MTSAEHFIAARILKEGPITFREFMEIALYHPQVGYYATASHRIGKEGDFFTSSSLGPLFGRVLARQLVQMLEILGRGVLVEMGAGQGYLARDILEELERQG</sequence>
<evidence type="ECO:0008006" key="4">
    <source>
        <dbReference type="Google" id="ProtNLM"/>
    </source>
</evidence>
<dbReference type="InterPro" id="IPR003788">
    <property type="entry name" value="NDUFAF7"/>
</dbReference>
<evidence type="ECO:0000256" key="1">
    <source>
        <dbReference type="ARBA" id="ARBA00022603"/>
    </source>
</evidence>
<dbReference type="InterPro" id="IPR038375">
    <property type="entry name" value="NDUFAF7_sf"/>
</dbReference>
<dbReference type="Gene3D" id="3.40.50.12710">
    <property type="match status" value="1"/>
</dbReference>
<dbReference type="PANTHER" id="PTHR12049">
    <property type="entry name" value="PROTEIN ARGININE METHYLTRANSFERASE NDUFAF7, MITOCHONDRIAL"/>
    <property type="match status" value="1"/>
</dbReference>
<keyword evidence="1" id="KW-0489">Methyltransferase</keyword>
<dbReference type="GO" id="GO:0035243">
    <property type="term" value="F:protein-arginine omega-N symmetric methyltransferase activity"/>
    <property type="evidence" value="ECO:0007669"/>
    <property type="project" value="TreeGrafter"/>
</dbReference>
<dbReference type="AlphaFoldDB" id="A0A7C0U5X8"/>
<evidence type="ECO:0000256" key="2">
    <source>
        <dbReference type="ARBA" id="ARBA00022679"/>
    </source>
</evidence>
<keyword evidence="2" id="KW-0808">Transferase</keyword>
<dbReference type="GO" id="GO:0032259">
    <property type="term" value="P:methylation"/>
    <property type="evidence" value="ECO:0007669"/>
    <property type="project" value="UniProtKB-KW"/>
</dbReference>
<dbReference type="InterPro" id="IPR029063">
    <property type="entry name" value="SAM-dependent_MTases_sf"/>
</dbReference>
<accession>A0A7C0U5X8</accession>
<organism evidence="3">
    <name type="scientific">Thermosulfidibacter takaii</name>
    <dbReference type="NCBI Taxonomy" id="412593"/>
    <lineage>
        <taxon>Bacteria</taxon>
        <taxon>Pseudomonadati</taxon>
        <taxon>Thermosulfidibacterota</taxon>
        <taxon>Thermosulfidibacteria</taxon>
        <taxon>Thermosulfidibacterales</taxon>
        <taxon>Thermosulfidibacteraceae</taxon>
    </lineage>
</organism>
<proteinExistence type="predicted"/>
<dbReference type="EMBL" id="DQWS01000076">
    <property type="protein sequence ID" value="HDD52822.1"/>
    <property type="molecule type" value="Genomic_DNA"/>
</dbReference>
<evidence type="ECO:0000313" key="3">
    <source>
        <dbReference type="EMBL" id="HDD52822.1"/>
    </source>
</evidence>